<comment type="caution">
    <text evidence="1">The sequence shown here is derived from an EMBL/GenBank/DDBJ whole genome shotgun (WGS) entry which is preliminary data.</text>
</comment>
<dbReference type="EMBL" id="PEZJ01000019">
    <property type="protein sequence ID" value="PIS13954.1"/>
    <property type="molecule type" value="Genomic_DNA"/>
</dbReference>
<evidence type="ECO:0000313" key="2">
    <source>
        <dbReference type="Proteomes" id="UP000230033"/>
    </source>
</evidence>
<dbReference type="Proteomes" id="UP000230033">
    <property type="component" value="Unassembled WGS sequence"/>
</dbReference>
<protein>
    <submittedName>
        <fullName evidence="1">Uncharacterized protein</fullName>
    </submittedName>
</protein>
<reference evidence="2" key="1">
    <citation type="submission" date="2017-09" db="EMBL/GenBank/DDBJ databases">
        <title>Depth-based differentiation of microbial function through sediment-hosted aquifers and enrichment of novel symbionts in the deep terrestrial subsurface.</title>
        <authorList>
            <person name="Probst A.J."/>
            <person name="Ladd B."/>
            <person name="Jarett J.K."/>
            <person name="Geller-Mcgrath D.E."/>
            <person name="Sieber C.M.K."/>
            <person name="Emerson J.B."/>
            <person name="Anantharaman K."/>
            <person name="Thomas B.C."/>
            <person name="Malmstrom R."/>
            <person name="Stieglmeier M."/>
            <person name="Klingl A."/>
            <person name="Woyke T."/>
            <person name="Ryan C.M."/>
            <person name="Banfield J.F."/>
        </authorList>
    </citation>
    <scope>NUCLEOTIDE SEQUENCE [LARGE SCALE GENOMIC DNA]</scope>
</reference>
<gene>
    <name evidence="1" type="ORF">COT65_01475</name>
</gene>
<evidence type="ECO:0000313" key="1">
    <source>
        <dbReference type="EMBL" id="PIS13954.1"/>
    </source>
</evidence>
<name>A0A2H0WMR5_9BACT</name>
<proteinExistence type="predicted"/>
<dbReference type="AlphaFoldDB" id="A0A2H0WMR5"/>
<organism evidence="1 2">
    <name type="scientific">Candidatus Shapirobacteria bacterium CG09_land_8_20_14_0_10_47_13</name>
    <dbReference type="NCBI Taxonomy" id="1974481"/>
    <lineage>
        <taxon>Bacteria</taxon>
        <taxon>Candidatus Shapironibacteriota</taxon>
    </lineage>
</organism>
<sequence length="109" mass="12771">MLTKTDLNQIRKVVKEEIGVQLDPVQINLRSEIRSTRADFHSEIQLFRNDLHKEILTLDQSIKRVQRKLDKVVDFFDHKHVGLVKRVERLENHLNLPLGFLVASPLILL</sequence>
<accession>A0A2H0WMR5</accession>